<feature type="coiled-coil region" evidence="1">
    <location>
        <begin position="375"/>
        <end position="409"/>
    </location>
</feature>
<proteinExistence type="predicted"/>
<evidence type="ECO:0000256" key="1">
    <source>
        <dbReference type="SAM" id="Coils"/>
    </source>
</evidence>
<feature type="compositionally biased region" description="Basic residues" evidence="2">
    <location>
        <begin position="224"/>
        <end position="243"/>
    </location>
</feature>
<reference evidence="3 4" key="1">
    <citation type="journal article" date="2007" name="Science">
        <title>Genomic minimalism in the early diverging intestinal parasite Giardia lamblia.</title>
        <authorList>
            <person name="Morrison H.G."/>
            <person name="McArthur A.G."/>
            <person name="Gillin F.D."/>
            <person name="Aley S.B."/>
            <person name="Adam R.D."/>
            <person name="Olsen G.J."/>
            <person name="Best A.A."/>
            <person name="Cande W.Z."/>
            <person name="Chen F."/>
            <person name="Cipriano M.J."/>
            <person name="Davids B.J."/>
            <person name="Dawson S.C."/>
            <person name="Elmendorf H.G."/>
            <person name="Hehl A.B."/>
            <person name="Holder M.E."/>
            <person name="Huse S.M."/>
            <person name="Kim U.U."/>
            <person name="Lasek-Nesselquist E."/>
            <person name="Manning G."/>
            <person name="Nigam A."/>
            <person name="Nixon J.E."/>
            <person name="Palm D."/>
            <person name="Passamaneck N.E."/>
            <person name="Prabhu A."/>
            <person name="Reich C.I."/>
            <person name="Reiner D.S."/>
            <person name="Samuelson J."/>
            <person name="Svard S.G."/>
            <person name="Sogin M.L."/>
        </authorList>
    </citation>
    <scope>NUCLEOTIDE SEQUENCE [LARGE SCALE GENOMIC DNA]</scope>
    <source>
        <strain evidence="3 4">WB C6</strain>
    </source>
</reference>
<accession>A8BF23</accession>
<dbReference type="Proteomes" id="UP000001548">
    <property type="component" value="Unassembled WGS sequence"/>
</dbReference>
<feature type="coiled-coil region" evidence="1">
    <location>
        <begin position="622"/>
        <end position="714"/>
    </location>
</feature>
<dbReference type="AlphaFoldDB" id="A8BF23"/>
<dbReference type="Gene3D" id="1.20.5.340">
    <property type="match status" value="2"/>
</dbReference>
<name>A8BF23_GIAIC</name>
<protein>
    <submittedName>
        <fullName evidence="3">SMC family protein</fullName>
    </submittedName>
</protein>
<evidence type="ECO:0000256" key="2">
    <source>
        <dbReference type="SAM" id="MobiDB-lite"/>
    </source>
</evidence>
<dbReference type="STRING" id="184922.A8BF23"/>
<dbReference type="RefSeq" id="XP_001707464.1">
    <property type="nucleotide sequence ID" value="XM_001707412.1"/>
</dbReference>
<dbReference type="KEGG" id="gla:GL50803_0092664"/>
<dbReference type="SUPFAM" id="SSF57997">
    <property type="entry name" value="Tropomyosin"/>
    <property type="match status" value="1"/>
</dbReference>
<keyword evidence="4" id="KW-1185">Reference proteome</keyword>
<evidence type="ECO:0000313" key="3">
    <source>
        <dbReference type="EMBL" id="KAE8305688.1"/>
    </source>
</evidence>
<comment type="caution">
    <text evidence="3">The sequence shown here is derived from an EMBL/GenBank/DDBJ whole genome shotgun (WGS) entry which is preliminary data.</text>
</comment>
<evidence type="ECO:0000313" key="4">
    <source>
        <dbReference type="Proteomes" id="UP000001548"/>
    </source>
</evidence>
<organism evidence="3 4">
    <name type="scientific">Giardia intestinalis (strain ATCC 50803 / WB clone C6)</name>
    <name type="common">Giardia lamblia</name>
    <dbReference type="NCBI Taxonomy" id="184922"/>
    <lineage>
        <taxon>Eukaryota</taxon>
        <taxon>Metamonada</taxon>
        <taxon>Diplomonadida</taxon>
        <taxon>Hexamitidae</taxon>
        <taxon>Giardiinae</taxon>
        <taxon>Giardia</taxon>
    </lineage>
</organism>
<keyword evidence="1" id="KW-0175">Coiled coil</keyword>
<sequence>MNNLIIRTEQLDGKFVTKESLQKVVDQLSFASEYYFNVLKEFCERNALRDDQRRALLGSNLNINLTHRLQGYFGPKTVHCATQLMTEKDKASALRYYCNAHNYEIKDYNGNMLDGMSPLKGPCLVFLVKFMEEIIGFKNTPKGIFNIALNGGKLTKAMKKAAPIVGFNNNFQPEEYMRDTTNKSEYMRGLTIVQKIVALQWMMMGNYAFREELLPMADQKALLKKKKKEQKPKKPRKLKKKKTRDNDLIPDALEGKIGIGNAISQDDFRKQPLFQQIQYLYEMVGGSLAGRNNQKLSPYGRVSRADFMAATVNQQTMWLYRQLQGQDEDGDEDNGLRKHIGGNYKIGGSYLKIKNLKKLSQGRVTHQTRYLGKRALKHETKIQNLERNNKKLDLEITKLQAAVKYLKAKLLADDNDYKKLQDKINKGGNTGGIGSKLNVINMAVGYALDAAILTVASTGLAYAIQAKNRLDEHDYKFKRIYKFLTDDLFYRFEFIWNEFSHINRDVSLVHLEAARAKNHIKVLQSIAGEDQVAIEALQEEAKVHAKRIERLTENQNDIMDFRNRIEILMTVVVQFFERNGISFTDPVGGIIDMSGIRTELEGAYNYLRELVAELQYQVKAISSLTSARNDALEAQIEEEQERSAEQRRLLTERIVAQDELIRRLTERLDALESKEGSKDDSAVIQDVSGLSARVAALEREREEDRATIERLNVTITEISDRYNTLSGRLAGYEERIATNESDISEMKTSINDLKSNTTDYAALETRVNAAESNIRGLWDTTRTQETALSALTTRVANCEGKIRANETRIKNNADTIAIWTDEVTTLKRSVGQNRDQIASLKVTVSNLQGSLSSASSRLSRLESTVSGFESSIRLNRDSIATLNAQSNKLTYVCRELKYQYLVRKWIPGQTTDGNGFMRISMSSLPSDAISKSNDCIVSIVPYDVWVTSYDRVFVAWNDYREGNSNDSYINVTLRFAYDKSIGKIGGGQRVAIWYWARSSVENYSL</sequence>
<dbReference type="VEuPathDB" id="GiardiaDB:GL50803_92664"/>
<dbReference type="GeneID" id="5700364"/>
<dbReference type="EMBL" id="AACB03000001">
    <property type="protein sequence ID" value="KAE8305688.1"/>
    <property type="molecule type" value="Genomic_DNA"/>
</dbReference>
<feature type="region of interest" description="Disordered" evidence="2">
    <location>
        <begin position="224"/>
        <end position="246"/>
    </location>
</feature>
<dbReference type="HOGENOM" id="CLU_308257_0_0_1"/>
<gene>
    <name evidence="3" type="ORF">GL50803_0092664</name>
</gene>